<keyword evidence="2" id="KW-1185">Reference proteome</keyword>
<accession>A0A0G4EVL9</accession>
<protein>
    <submittedName>
        <fullName evidence="1">Uncharacterized protein</fullName>
    </submittedName>
</protein>
<name>A0A0G4EVL9_VITBC</name>
<dbReference type="OMA" id="ETIHIHY"/>
<reference evidence="1 2" key="1">
    <citation type="submission" date="2014-11" db="EMBL/GenBank/DDBJ databases">
        <authorList>
            <person name="Zhu J."/>
            <person name="Qi W."/>
            <person name="Song R."/>
        </authorList>
    </citation>
    <scope>NUCLEOTIDE SEQUENCE [LARGE SCALE GENOMIC DNA]</scope>
</reference>
<dbReference type="InParanoid" id="A0A0G4EVL9"/>
<dbReference type="OrthoDB" id="722566at2759"/>
<evidence type="ECO:0000313" key="2">
    <source>
        <dbReference type="Proteomes" id="UP000041254"/>
    </source>
</evidence>
<proteinExistence type="predicted"/>
<organism evidence="1 2">
    <name type="scientific">Vitrella brassicaformis (strain CCMP3155)</name>
    <dbReference type="NCBI Taxonomy" id="1169540"/>
    <lineage>
        <taxon>Eukaryota</taxon>
        <taxon>Sar</taxon>
        <taxon>Alveolata</taxon>
        <taxon>Colpodellida</taxon>
        <taxon>Vitrellaceae</taxon>
        <taxon>Vitrella</taxon>
    </lineage>
</organism>
<dbReference type="Proteomes" id="UP000041254">
    <property type="component" value="Unassembled WGS sequence"/>
</dbReference>
<dbReference type="AlphaFoldDB" id="A0A0G4EVL9"/>
<dbReference type="EMBL" id="CDMY01000323">
    <property type="protein sequence ID" value="CEM02334.1"/>
    <property type="molecule type" value="Genomic_DNA"/>
</dbReference>
<gene>
    <name evidence="1" type="ORF">Vbra_5446</name>
</gene>
<evidence type="ECO:0000313" key="1">
    <source>
        <dbReference type="EMBL" id="CEM02334.1"/>
    </source>
</evidence>
<dbReference type="Pfam" id="PF12014">
    <property type="entry name" value="Cyclin_D1_bind"/>
    <property type="match status" value="1"/>
</dbReference>
<dbReference type="VEuPathDB" id="CryptoDB:Vbra_5446"/>
<sequence>MKKRQRLSAYCCYLRDDLPTQVSIAVKTALIMPFRATATASLPAEVFDYIQAFIGVPTPPTVSLPISQQLPFGRCINQMVNSYLSSAYQSIRETGTMEACGLGDLLDQVRQKAMEEGRRLGINVMSADKVKSHGLEAARLRRHLVELEANRTSDVAKTEEVRLALERLEADDPMWQYWVARRRMKDTAMRGAFQEAAINRDKAKAAKKALPQYQLSGLWVADYEGNSASRRLQLIKMAYEDDDTLVARKVIGDMHVPEGQVTFRVDVSQLPSLNPLSIPGQSVGTYVEALEGEGQVADPGHANAHFVAGRLILLGERTIAFGWVGGGVDRWVVFERLNDELLSEILRQHRRLHMTGE</sequence>